<name>A0A9Q0CLD8_9POAL</name>
<dbReference type="AlphaFoldDB" id="A0A9Q0CLD8"/>
<feature type="binding site" evidence="20">
    <location>
        <position position="362"/>
    </location>
    <ligand>
        <name>UDP-alpha-D-glucose</name>
        <dbReference type="ChEBI" id="CHEBI:58885"/>
    </ligand>
</feature>
<feature type="domain" description="Cellulose synthase RING-type zinc finger" evidence="23">
    <location>
        <begin position="29"/>
        <end position="107"/>
    </location>
</feature>
<dbReference type="CDD" id="cd16617">
    <property type="entry name" value="mRING-HC-C4C4_CesA"/>
    <property type="match status" value="1"/>
</dbReference>
<reference evidence="24" key="1">
    <citation type="journal article" date="2022" name="Cell">
        <title>Repeat-based holocentromeres influence genome architecture and karyotype evolution.</title>
        <authorList>
            <person name="Hofstatter P.G."/>
            <person name="Thangavel G."/>
            <person name="Lux T."/>
            <person name="Neumann P."/>
            <person name="Vondrak T."/>
            <person name="Novak P."/>
            <person name="Zhang M."/>
            <person name="Costa L."/>
            <person name="Castellani M."/>
            <person name="Scott A."/>
            <person name="Toegelov H."/>
            <person name="Fuchs J."/>
            <person name="Mata-Sucre Y."/>
            <person name="Dias Y."/>
            <person name="Vanzela A.L.L."/>
            <person name="Huettel B."/>
            <person name="Almeida C.C.S."/>
            <person name="Simkova H."/>
            <person name="Souza G."/>
            <person name="Pedrosa-Harand A."/>
            <person name="Macas J."/>
            <person name="Mayer K.F.X."/>
            <person name="Houben A."/>
            <person name="Marques A."/>
        </authorList>
    </citation>
    <scope>NUCLEOTIDE SEQUENCE</scope>
    <source>
        <strain evidence="24">RhyBre1mFocal</strain>
    </source>
</reference>
<proteinExistence type="inferred from homology"/>
<evidence type="ECO:0000256" key="18">
    <source>
        <dbReference type="ARBA" id="ARBA00048682"/>
    </source>
</evidence>
<dbReference type="GO" id="GO:0071555">
    <property type="term" value="P:cell wall organization"/>
    <property type="evidence" value="ECO:0007669"/>
    <property type="project" value="UniProtKB-KW"/>
</dbReference>
<feature type="binding site" evidence="20">
    <location>
        <position position="392"/>
    </location>
    <ligand>
        <name>UDP-alpha-D-glucose</name>
        <dbReference type="ChEBI" id="CHEBI:58885"/>
    </ligand>
</feature>
<dbReference type="OrthoDB" id="72851at2759"/>
<dbReference type="InterPro" id="IPR029044">
    <property type="entry name" value="Nucleotide-diphossugar_trans"/>
</dbReference>
<evidence type="ECO:0000256" key="11">
    <source>
        <dbReference type="ARBA" id="ARBA00022833"/>
    </source>
</evidence>
<evidence type="ECO:0000256" key="13">
    <source>
        <dbReference type="ARBA" id="ARBA00022989"/>
    </source>
</evidence>
<keyword evidence="25" id="KW-1185">Reference proteome</keyword>
<dbReference type="GO" id="GO:0030244">
    <property type="term" value="P:cellulose biosynthetic process"/>
    <property type="evidence" value="ECO:0007669"/>
    <property type="project" value="UniProtKB-KW"/>
</dbReference>
<evidence type="ECO:0000256" key="1">
    <source>
        <dbReference type="ARBA" id="ARBA00001936"/>
    </source>
</evidence>
<evidence type="ECO:0000256" key="17">
    <source>
        <dbReference type="ARBA" id="ARBA00023316"/>
    </source>
</evidence>
<evidence type="ECO:0000256" key="21">
    <source>
        <dbReference type="PIRSR" id="PIRSR605150-3"/>
    </source>
</evidence>
<sequence length="1083" mass="122773">MEASAGLVAGSHNRNELVVIRREGESALRPVKQINGQICQICGDTVGLNDHNDNELFVACNECAFPMCKTCYEYERREGSQVCPQCKTRLKRHKGCARVDGDEDEDGVDDLENEFKDLGGDDDAESVLHSHLSYGRGRDYDMPHSFHAVPNVLLLTNGQMVDDIPPEQHALVPSFMGGGGKRIHPLPFADPNMQVQPRSMDPSKDLGAYGYGSVAWKERMELWKQKQEKARQMRNDGGDGDDDGLDLPLMDEARQPLSRKLPFPSSQINPYRIIIIIRLVVLGFFFHYRVTHPVHDAFALWLISVICEIWFAISWVLDQFPKWLPIKRETYLDRLALRYDKEGQPSQLAAVDFFVSTVDPMKEPPLVTANTVLSILAVDYPVDKVSCYVSDDGAAMLTFEALSETSEFAKKWVPFCKKFNIEPRAPEWYFQQKIDYLKDKVMPSFVRERRAMKREYEEFKVRINALVAKAEKVPEEGWTMQDGTPWPGNNVRDHPGMIQVFLGQSGGYDEDGNELPRLVYVSREKRPGYNHHKKAGAMNALVRVSAVLTNAPYLLNLDCDHYINNSRALREAMCFMMDPLVGKRVCYVQFPQRFDGIDRHDRYANRNIVFFDINMKGLDGIQGPIYVGTGCVFSRQALYGYDAPKKKKPPSRTCNCWPKWCCCCCCGSRKKKSTKSKQGKKFKLPKFFRRTDNRSPAFSINGTEENGEGAEKPVVISEEKLEKKFGQSPVFVSSTLLEDGGTFKGANPASLLKEAIHVISCGYEEKTEWGKEIGWIYGSVTEDILTGFKMHCHGWRSIYCVPKRPAFKGSAPLNLSDRLHQVLRWALGSVEIFFSKHCPIWYGYGGGLKWLERLSYINSVVYPWTSIPLLAYCTLPAVCLLTGKFITPELNNVASLWFMSLFICIFATSILEMRWSGVRIDDWWRNEQFWVIGGVSSHLFAVFQGLLKVLAGIDTNFTVTSKAGDDEDFSELYTFKWTTLLIPPTTLLIFNFIGVVAGVSNAINNGYESWGPLFGKLFFAFWVIVHLYPFLKGLVGRQNRTPTIVIVWSILLASIFSLLWVRIDPFLPKGDGPLLEECGLDCN</sequence>
<keyword evidence="9 22" id="KW-0479">Metal-binding</keyword>
<keyword evidence="11 22" id="KW-0862">Zinc</keyword>
<evidence type="ECO:0000256" key="22">
    <source>
        <dbReference type="RuleBase" id="RU361116"/>
    </source>
</evidence>
<keyword evidence="12 22" id="KW-0135">Cellulose biosynthesis</keyword>
<evidence type="ECO:0000256" key="15">
    <source>
        <dbReference type="ARBA" id="ARBA00023136"/>
    </source>
</evidence>
<comment type="catalytic activity">
    <reaction evidence="18 22">
        <text>[(1-&gt;4)-beta-D-glucosyl](n) + UDP-alpha-D-glucose = [(1-&gt;4)-beta-D-glucosyl](n+1) + UDP + H(+)</text>
        <dbReference type="Rhea" id="RHEA:19929"/>
        <dbReference type="Rhea" id="RHEA-COMP:10033"/>
        <dbReference type="Rhea" id="RHEA-COMP:10034"/>
        <dbReference type="ChEBI" id="CHEBI:15378"/>
        <dbReference type="ChEBI" id="CHEBI:18246"/>
        <dbReference type="ChEBI" id="CHEBI:58223"/>
        <dbReference type="ChEBI" id="CHEBI:58885"/>
        <dbReference type="EC" id="2.4.1.12"/>
    </reaction>
</comment>
<evidence type="ECO:0000313" key="25">
    <source>
        <dbReference type="Proteomes" id="UP001151287"/>
    </source>
</evidence>
<protein>
    <recommendedName>
        <fullName evidence="22">Cellulose synthase</fullName>
        <ecNumber evidence="22">2.4.1.12</ecNumber>
    </recommendedName>
</protein>
<dbReference type="GO" id="GO:0008270">
    <property type="term" value="F:zinc ion binding"/>
    <property type="evidence" value="ECO:0007669"/>
    <property type="project" value="UniProtKB-KW"/>
</dbReference>
<keyword evidence="13 22" id="KW-1133">Transmembrane helix</keyword>
<dbReference type="FunFam" id="3.90.550.10:FF:000009">
    <property type="entry name" value="Cellulose synthase"/>
    <property type="match status" value="1"/>
</dbReference>
<dbReference type="InterPro" id="IPR013083">
    <property type="entry name" value="Znf_RING/FYVE/PHD"/>
</dbReference>
<keyword evidence="7 22" id="KW-0808">Transferase</keyword>
<evidence type="ECO:0000256" key="4">
    <source>
        <dbReference type="ARBA" id="ARBA00007548"/>
    </source>
</evidence>
<dbReference type="SUPFAM" id="SSF53448">
    <property type="entry name" value="Nucleotide-diphospho-sugar transferases"/>
    <property type="match status" value="1"/>
</dbReference>
<feature type="transmembrane region" description="Helical" evidence="22">
    <location>
        <begin position="972"/>
        <end position="993"/>
    </location>
</feature>
<evidence type="ECO:0000256" key="10">
    <source>
        <dbReference type="ARBA" id="ARBA00022771"/>
    </source>
</evidence>
<evidence type="ECO:0000256" key="8">
    <source>
        <dbReference type="ARBA" id="ARBA00022692"/>
    </source>
</evidence>
<feature type="binding site" evidence="21">
    <location>
        <position position="534"/>
    </location>
    <ligand>
        <name>Mn(2+)</name>
        <dbReference type="ChEBI" id="CHEBI:29035"/>
    </ligand>
</feature>
<keyword evidence="16" id="KW-0464">Manganese</keyword>
<keyword evidence="5 22" id="KW-1003">Cell membrane</keyword>
<keyword evidence="14" id="KW-0175">Coiled coil</keyword>
<feature type="binding site" evidence="20">
    <location>
        <position position="356"/>
    </location>
    <ligand>
        <name>UDP-alpha-D-glucose</name>
        <dbReference type="ChEBI" id="CHEBI:58885"/>
    </ligand>
</feature>
<dbReference type="Pfam" id="PF03552">
    <property type="entry name" value="Cellulose_synt"/>
    <property type="match status" value="1"/>
</dbReference>
<feature type="active site" evidence="19">
    <location>
        <position position="392"/>
    </location>
</feature>
<feature type="transmembrane region" description="Helical" evidence="22">
    <location>
        <begin position="1013"/>
        <end position="1031"/>
    </location>
</feature>
<feature type="transmembrane region" description="Helical" evidence="22">
    <location>
        <begin position="893"/>
        <end position="911"/>
    </location>
</feature>
<dbReference type="Gene3D" id="3.30.40.10">
    <property type="entry name" value="Zinc/RING finger domain, C3HC4 (zinc finger)"/>
    <property type="match status" value="1"/>
</dbReference>
<organism evidence="24 25">
    <name type="scientific">Rhynchospora breviuscula</name>
    <dbReference type="NCBI Taxonomy" id="2022672"/>
    <lineage>
        <taxon>Eukaryota</taxon>
        <taxon>Viridiplantae</taxon>
        <taxon>Streptophyta</taxon>
        <taxon>Embryophyta</taxon>
        <taxon>Tracheophyta</taxon>
        <taxon>Spermatophyta</taxon>
        <taxon>Magnoliopsida</taxon>
        <taxon>Liliopsida</taxon>
        <taxon>Poales</taxon>
        <taxon>Cyperaceae</taxon>
        <taxon>Cyperoideae</taxon>
        <taxon>Rhynchosporeae</taxon>
        <taxon>Rhynchospora</taxon>
    </lineage>
</organism>
<dbReference type="GO" id="GO:0009834">
    <property type="term" value="P:plant-type secondary cell wall biogenesis"/>
    <property type="evidence" value="ECO:0007669"/>
    <property type="project" value="UniProtKB-ARBA"/>
</dbReference>
<comment type="subcellular location">
    <subcellularLocation>
        <location evidence="2 22">Cell membrane</location>
        <topology evidence="2 22">Multi-pass membrane protein</topology>
    </subcellularLocation>
</comment>
<evidence type="ECO:0000256" key="19">
    <source>
        <dbReference type="PIRSR" id="PIRSR605150-1"/>
    </source>
</evidence>
<comment type="cofactor">
    <cofactor evidence="1">
        <name>Mn(2+)</name>
        <dbReference type="ChEBI" id="CHEBI:29035"/>
    </cofactor>
</comment>
<dbReference type="EMBL" id="JAMQYH010000002">
    <property type="protein sequence ID" value="KAJ1696083.1"/>
    <property type="molecule type" value="Genomic_DNA"/>
</dbReference>
<dbReference type="GO" id="GO:0005886">
    <property type="term" value="C:plasma membrane"/>
    <property type="evidence" value="ECO:0007669"/>
    <property type="project" value="UniProtKB-SubCell"/>
</dbReference>
<dbReference type="EC" id="2.4.1.12" evidence="22"/>
<evidence type="ECO:0000256" key="14">
    <source>
        <dbReference type="ARBA" id="ARBA00023054"/>
    </source>
</evidence>
<dbReference type="GO" id="GO:0016760">
    <property type="term" value="F:cellulose synthase (UDP-forming) activity"/>
    <property type="evidence" value="ECO:0007669"/>
    <property type="project" value="UniProtKB-EC"/>
</dbReference>
<feature type="transmembrane region" description="Helical" evidence="22">
    <location>
        <begin position="931"/>
        <end position="951"/>
    </location>
</feature>
<evidence type="ECO:0000313" key="24">
    <source>
        <dbReference type="EMBL" id="KAJ1696083.1"/>
    </source>
</evidence>
<dbReference type="InterPro" id="IPR027934">
    <property type="entry name" value="CES_Znf_RING"/>
</dbReference>
<feature type="transmembrane region" description="Helical" evidence="22">
    <location>
        <begin position="268"/>
        <end position="286"/>
    </location>
</feature>
<evidence type="ECO:0000256" key="9">
    <source>
        <dbReference type="ARBA" id="ARBA00022723"/>
    </source>
</evidence>
<keyword evidence="6 22" id="KW-0328">Glycosyltransferase</keyword>
<feature type="transmembrane region" description="Helical" evidence="22">
    <location>
        <begin position="298"/>
        <end position="317"/>
    </location>
</feature>
<feature type="transmembrane region" description="Helical" evidence="22">
    <location>
        <begin position="861"/>
        <end position="881"/>
    </location>
</feature>
<comment type="caution">
    <text evidence="24">The sequence shown here is derived from an EMBL/GenBank/DDBJ whole genome shotgun (WGS) entry which is preliminary data.</text>
</comment>
<dbReference type="Proteomes" id="UP001151287">
    <property type="component" value="Unassembled WGS sequence"/>
</dbReference>
<feature type="transmembrane region" description="Helical" evidence="22">
    <location>
        <begin position="1043"/>
        <end position="1063"/>
    </location>
</feature>
<evidence type="ECO:0000256" key="6">
    <source>
        <dbReference type="ARBA" id="ARBA00022676"/>
    </source>
</evidence>
<keyword evidence="17 22" id="KW-0961">Cell wall biogenesis/degradation</keyword>
<keyword evidence="10 22" id="KW-0863">Zinc-finger</keyword>
<keyword evidence="8 22" id="KW-0812">Transmembrane</keyword>
<evidence type="ECO:0000259" key="23">
    <source>
        <dbReference type="Pfam" id="PF14569"/>
    </source>
</evidence>
<feature type="binding site" evidence="20">
    <location>
        <position position="363"/>
    </location>
    <ligand>
        <name>UDP-alpha-D-glucose</name>
        <dbReference type="ChEBI" id="CHEBI:58885"/>
    </ligand>
</feature>
<keyword evidence="15 22" id="KW-0472">Membrane</keyword>
<evidence type="ECO:0000256" key="7">
    <source>
        <dbReference type="ARBA" id="ARBA00022679"/>
    </source>
</evidence>
<evidence type="ECO:0000256" key="20">
    <source>
        <dbReference type="PIRSR" id="PIRSR605150-2"/>
    </source>
</evidence>
<feature type="binding site" evidence="21">
    <location>
        <position position="558"/>
    </location>
    <ligand>
        <name>Mn(2+)</name>
        <dbReference type="ChEBI" id="CHEBI:29035"/>
    </ligand>
</feature>
<dbReference type="PANTHER" id="PTHR13301">
    <property type="entry name" value="X-BOX TRANSCRIPTION FACTOR-RELATED"/>
    <property type="match status" value="1"/>
</dbReference>
<feature type="binding site" evidence="20">
    <location>
        <position position="533"/>
    </location>
    <ligand>
        <name>UDP-alpha-D-glucose</name>
        <dbReference type="ChEBI" id="CHEBI:58885"/>
    </ligand>
</feature>
<evidence type="ECO:0000256" key="5">
    <source>
        <dbReference type="ARBA" id="ARBA00022475"/>
    </source>
</evidence>
<evidence type="ECO:0000256" key="3">
    <source>
        <dbReference type="ARBA" id="ARBA00004768"/>
    </source>
</evidence>
<comment type="similarity">
    <text evidence="4 22">Belongs to the glycosyltransferase 2 family. Plant cellulose synthase subfamily.</text>
</comment>
<evidence type="ECO:0000256" key="12">
    <source>
        <dbReference type="ARBA" id="ARBA00022916"/>
    </source>
</evidence>
<comment type="pathway">
    <text evidence="3 22">Glycan metabolism; plant cellulose biosynthesis.</text>
</comment>
<dbReference type="InterPro" id="IPR005150">
    <property type="entry name" value="Cellulose_synth"/>
</dbReference>
<evidence type="ECO:0000256" key="16">
    <source>
        <dbReference type="ARBA" id="ARBA00023211"/>
    </source>
</evidence>
<dbReference type="Gene3D" id="3.90.550.10">
    <property type="entry name" value="Spore Coat Polysaccharide Biosynthesis Protein SpsA, Chain A"/>
    <property type="match status" value="1"/>
</dbReference>
<dbReference type="Pfam" id="PF14569">
    <property type="entry name" value="zf-UDP"/>
    <property type="match status" value="1"/>
</dbReference>
<gene>
    <name evidence="24" type="ORF">LUZ63_004595</name>
</gene>
<feature type="active site" evidence="19">
    <location>
        <position position="783"/>
    </location>
</feature>
<evidence type="ECO:0000256" key="2">
    <source>
        <dbReference type="ARBA" id="ARBA00004651"/>
    </source>
</evidence>
<accession>A0A9Q0CLD8</accession>
<dbReference type="SUPFAM" id="SSF57850">
    <property type="entry name" value="RING/U-box"/>
    <property type="match status" value="1"/>
</dbReference>
<comment type="cofactor">
    <cofactor evidence="22">
        <name>Zn(2+)</name>
        <dbReference type="ChEBI" id="CHEBI:29105"/>
    </cofactor>
    <text evidence="22">Binds 2 Zn(2+) ions per subunit.</text>
</comment>